<accession>A0A6L6YL22</accession>
<evidence type="ECO:0000256" key="1">
    <source>
        <dbReference type="ARBA" id="ARBA00022801"/>
    </source>
</evidence>
<name>A0A6L6YL22_9BURK</name>
<dbReference type="InterPro" id="IPR017439">
    <property type="entry name" value="Amidohydrolase"/>
</dbReference>
<sequence>MDNPVRQDVCFPEITAMYDELKEFRRDIHAHPECGFETERTIGKIREFLLSHGVAEKDIDTTTSKGSLFALIEGSEPGKTVALRADIDALKMKDFGGKPWSSQVEGRCHACGHDGHQTWLLGAAAYLAAHRDFAGRVLCVFQAAEETGQGALAIVNSGALEKYQVAEIIGAHDEPGLKKGQIGFKVGHIQAASDSFAIKLIGKGTHGGRPHQGVDPIPAASELYQALQTIVSRKVDPLESAVVSICYFSAGMVGTYNVVPGEVQLGGTVRTFLPELRDLCETTIRRMAEGIALAHGLTAEVDYIRLIPSVNNDKEMTESAIKLVTEMLGEENVNPSIGPYMSSEDFSRYQAKIPGTICRIGIVDDEHKTPLHNPKFDFNDEVLPLASTVLAKLALSRLAK</sequence>
<dbReference type="NCBIfam" id="TIGR01891">
    <property type="entry name" value="amidohydrolases"/>
    <property type="match status" value="1"/>
</dbReference>
<dbReference type="PANTHER" id="PTHR11014:SF63">
    <property type="entry name" value="METALLOPEPTIDASE, PUTATIVE (AFU_ORTHOLOGUE AFUA_6G09600)-RELATED"/>
    <property type="match status" value="1"/>
</dbReference>
<comment type="cofactor">
    <cofactor evidence="2">
        <name>Mn(2+)</name>
        <dbReference type="ChEBI" id="CHEBI:29035"/>
    </cofactor>
    <text evidence="2">The Mn(2+) ion enhances activity.</text>
</comment>
<feature type="binding site" evidence="2">
    <location>
        <position position="146"/>
    </location>
    <ligand>
        <name>Mn(2+)</name>
        <dbReference type="ChEBI" id="CHEBI:29035"/>
        <label>2</label>
    </ligand>
</feature>
<feature type="binding site" evidence="2">
    <location>
        <position position="372"/>
    </location>
    <ligand>
        <name>Mn(2+)</name>
        <dbReference type="ChEBI" id="CHEBI:29035"/>
        <label>2</label>
    </ligand>
</feature>
<feature type="binding site" evidence="2">
    <location>
        <position position="111"/>
    </location>
    <ligand>
        <name>Mn(2+)</name>
        <dbReference type="ChEBI" id="CHEBI:29035"/>
        <label>2</label>
    </ligand>
</feature>
<dbReference type="InterPro" id="IPR036264">
    <property type="entry name" value="Bact_exopeptidase_dim_dom"/>
</dbReference>
<feature type="binding site" evidence="2">
    <location>
        <position position="113"/>
    </location>
    <ligand>
        <name>Mn(2+)</name>
        <dbReference type="ChEBI" id="CHEBI:29035"/>
        <label>2</label>
    </ligand>
</feature>
<gene>
    <name evidence="4" type="ORF">E5987_10035</name>
</gene>
<reference evidence="4 5" key="1">
    <citation type="submission" date="2019-12" db="EMBL/GenBank/DDBJ databases">
        <title>Microbes associate with the intestines of laboratory mice.</title>
        <authorList>
            <person name="Navarre W."/>
            <person name="Wong E."/>
        </authorList>
    </citation>
    <scope>NUCLEOTIDE SEQUENCE [LARGE SCALE GENOMIC DNA]</scope>
    <source>
        <strain evidence="4 5">NM82_D38</strain>
    </source>
</reference>
<dbReference type="SUPFAM" id="SSF53187">
    <property type="entry name" value="Zn-dependent exopeptidases"/>
    <property type="match status" value="1"/>
</dbReference>
<evidence type="ECO:0000256" key="2">
    <source>
        <dbReference type="PIRSR" id="PIRSR005962-1"/>
    </source>
</evidence>
<dbReference type="OrthoDB" id="8875216at2"/>
<feature type="binding site" evidence="2">
    <location>
        <position position="172"/>
    </location>
    <ligand>
        <name>Mn(2+)</name>
        <dbReference type="ChEBI" id="CHEBI:29035"/>
        <label>2</label>
    </ligand>
</feature>
<evidence type="ECO:0000313" key="4">
    <source>
        <dbReference type="EMBL" id="MVX57533.1"/>
    </source>
</evidence>
<feature type="domain" description="Peptidase M20 dimerisation" evidence="3">
    <location>
        <begin position="195"/>
        <end position="275"/>
    </location>
</feature>
<evidence type="ECO:0000313" key="5">
    <source>
        <dbReference type="Proteomes" id="UP000472580"/>
    </source>
</evidence>
<dbReference type="SUPFAM" id="SSF55031">
    <property type="entry name" value="Bacterial exopeptidase dimerisation domain"/>
    <property type="match status" value="1"/>
</dbReference>
<dbReference type="Pfam" id="PF01546">
    <property type="entry name" value="Peptidase_M20"/>
    <property type="match status" value="1"/>
</dbReference>
<dbReference type="InterPro" id="IPR011650">
    <property type="entry name" value="Peptidase_M20_dimer"/>
</dbReference>
<evidence type="ECO:0000259" key="3">
    <source>
        <dbReference type="Pfam" id="PF07687"/>
    </source>
</evidence>
<dbReference type="RefSeq" id="WP_160335952.1">
    <property type="nucleotide sequence ID" value="NZ_WSRP01000034.1"/>
</dbReference>
<proteinExistence type="predicted"/>
<dbReference type="PIRSF" id="PIRSF005962">
    <property type="entry name" value="Pept_M20D_amidohydro"/>
    <property type="match status" value="1"/>
</dbReference>
<dbReference type="Proteomes" id="UP000472580">
    <property type="component" value="Unassembled WGS sequence"/>
</dbReference>
<dbReference type="Gene3D" id="3.30.70.360">
    <property type="match status" value="1"/>
</dbReference>
<protein>
    <submittedName>
        <fullName evidence="4">Amidohydrolase</fullName>
    </submittedName>
</protein>
<organism evidence="4 5">
    <name type="scientific">Parasutterella muris</name>
    <dbReference type="NCBI Taxonomy" id="2565572"/>
    <lineage>
        <taxon>Bacteria</taxon>
        <taxon>Pseudomonadati</taxon>
        <taxon>Pseudomonadota</taxon>
        <taxon>Betaproteobacteria</taxon>
        <taxon>Burkholderiales</taxon>
        <taxon>Sutterellaceae</taxon>
        <taxon>Parasutterella</taxon>
    </lineage>
</organism>
<keyword evidence="1 4" id="KW-0378">Hydrolase</keyword>
<dbReference type="FunFam" id="3.30.70.360:FF:000001">
    <property type="entry name" value="N-acetyldiaminopimelate deacetylase"/>
    <property type="match status" value="1"/>
</dbReference>
<keyword evidence="2" id="KW-0464">Manganese</keyword>
<dbReference type="PANTHER" id="PTHR11014">
    <property type="entry name" value="PEPTIDASE M20 FAMILY MEMBER"/>
    <property type="match status" value="1"/>
</dbReference>
<comment type="caution">
    <text evidence="4">The sequence shown here is derived from an EMBL/GenBank/DDBJ whole genome shotgun (WGS) entry which is preliminary data.</text>
</comment>
<keyword evidence="2" id="KW-0479">Metal-binding</keyword>
<dbReference type="GO" id="GO:0019877">
    <property type="term" value="P:diaminopimelate biosynthetic process"/>
    <property type="evidence" value="ECO:0007669"/>
    <property type="project" value="UniProtKB-ARBA"/>
</dbReference>
<dbReference type="InterPro" id="IPR002933">
    <property type="entry name" value="Peptidase_M20"/>
</dbReference>
<dbReference type="Gene3D" id="3.40.630.10">
    <property type="entry name" value="Zn peptidases"/>
    <property type="match status" value="1"/>
</dbReference>
<dbReference type="GO" id="GO:0046872">
    <property type="term" value="F:metal ion binding"/>
    <property type="evidence" value="ECO:0007669"/>
    <property type="project" value="UniProtKB-KW"/>
</dbReference>
<dbReference type="Pfam" id="PF07687">
    <property type="entry name" value="M20_dimer"/>
    <property type="match status" value="1"/>
</dbReference>
<keyword evidence="5" id="KW-1185">Reference proteome</keyword>
<dbReference type="GO" id="GO:0050118">
    <property type="term" value="F:N-acetyldiaminopimelate deacetylase activity"/>
    <property type="evidence" value="ECO:0007669"/>
    <property type="project" value="UniProtKB-ARBA"/>
</dbReference>
<dbReference type="AlphaFoldDB" id="A0A6L6YL22"/>
<dbReference type="EMBL" id="WSRP01000034">
    <property type="protein sequence ID" value="MVX57533.1"/>
    <property type="molecule type" value="Genomic_DNA"/>
</dbReference>